<evidence type="ECO:0000313" key="4">
    <source>
        <dbReference type="WBParaSite" id="PEQ_0000453201-mRNA-1"/>
    </source>
</evidence>
<dbReference type="InterPro" id="IPR013783">
    <property type="entry name" value="Ig-like_fold"/>
</dbReference>
<dbReference type="InterPro" id="IPR036116">
    <property type="entry name" value="FN3_sf"/>
</dbReference>
<dbReference type="Proteomes" id="UP000887564">
    <property type="component" value="Unplaced"/>
</dbReference>
<dbReference type="PANTHER" id="PTHR24099">
    <property type="entry name" value="E3 UBIQUITIN-PROTEIN LIGASE TRIM36-RELATED"/>
    <property type="match status" value="1"/>
</dbReference>
<evidence type="ECO:0000256" key="1">
    <source>
        <dbReference type="SAM" id="Coils"/>
    </source>
</evidence>
<accession>A0A914RIB6</accession>
<dbReference type="Pfam" id="PF00041">
    <property type="entry name" value="fn3"/>
    <property type="match status" value="1"/>
</dbReference>
<dbReference type="SUPFAM" id="SSF49265">
    <property type="entry name" value="Fibronectin type III"/>
    <property type="match status" value="1"/>
</dbReference>
<reference evidence="4" key="1">
    <citation type="submission" date="2022-11" db="UniProtKB">
        <authorList>
            <consortium name="WormBaseParasite"/>
        </authorList>
    </citation>
    <scope>IDENTIFICATION</scope>
</reference>
<dbReference type="InterPro" id="IPR050617">
    <property type="entry name" value="E3_ligase_FN3/SPRY"/>
</dbReference>
<feature type="domain" description="Fibronectin type-III" evidence="2">
    <location>
        <begin position="199"/>
        <end position="294"/>
    </location>
</feature>
<dbReference type="AlphaFoldDB" id="A0A914RIB6"/>
<organism evidence="3 4">
    <name type="scientific">Parascaris equorum</name>
    <name type="common">Equine roundworm</name>
    <dbReference type="NCBI Taxonomy" id="6256"/>
    <lineage>
        <taxon>Eukaryota</taxon>
        <taxon>Metazoa</taxon>
        <taxon>Ecdysozoa</taxon>
        <taxon>Nematoda</taxon>
        <taxon>Chromadorea</taxon>
        <taxon>Rhabditida</taxon>
        <taxon>Spirurina</taxon>
        <taxon>Ascaridomorpha</taxon>
        <taxon>Ascaridoidea</taxon>
        <taxon>Ascarididae</taxon>
        <taxon>Parascaris</taxon>
    </lineage>
</organism>
<dbReference type="WBParaSite" id="PEQ_0000453201-mRNA-1">
    <property type="protein sequence ID" value="PEQ_0000453201-mRNA-1"/>
    <property type="gene ID" value="PEQ_0000453201"/>
</dbReference>
<dbReference type="InterPro" id="IPR003649">
    <property type="entry name" value="Bbox_C"/>
</dbReference>
<keyword evidence="1" id="KW-0175">Coiled coil</keyword>
<sequence>MKSQKCRRFSLQYNLVLVMIKTVERKIDADKIYGQKFHVANYSGQERHRKYGTIKTGVFEDAELSQALQLLSEKAKHATEDIARLKQLSEKLNPNCSDFKQSVGIQIDSLIEQLQQRKEKLLQYAEDERAYKKRIFKEQISRCTSKLSRTTALIQFCIEILKEPDPATYLQVDAEFILNLDTKHLQYAIQTLDFAQLKVPSPPIIDTSECAAENNSVTVVWRPRNDGCAVDGYVLEIDSGTDDGVFKEVYCGADTICTIDGLHFNTVYNARVKAFNSAGESLYGDVICLQTAAGLMHKGTATPGKRCLLPRSIGVMRRE</sequence>
<proteinExistence type="predicted"/>
<dbReference type="GO" id="GO:0043005">
    <property type="term" value="C:neuron projection"/>
    <property type="evidence" value="ECO:0007669"/>
    <property type="project" value="TreeGrafter"/>
</dbReference>
<dbReference type="SMART" id="SM00060">
    <property type="entry name" value="FN3"/>
    <property type="match status" value="1"/>
</dbReference>
<dbReference type="CDD" id="cd00063">
    <property type="entry name" value="FN3"/>
    <property type="match status" value="1"/>
</dbReference>
<dbReference type="PROSITE" id="PS50853">
    <property type="entry name" value="FN3"/>
    <property type="match status" value="1"/>
</dbReference>
<dbReference type="FunFam" id="2.60.40.10:FF:000178">
    <property type="entry name" value="E3 ubiquitin-protein ligase TRIM9 isoform X1"/>
    <property type="match status" value="1"/>
</dbReference>
<dbReference type="GO" id="GO:0007411">
    <property type="term" value="P:axon guidance"/>
    <property type="evidence" value="ECO:0007669"/>
    <property type="project" value="TreeGrafter"/>
</dbReference>
<keyword evidence="3" id="KW-1185">Reference proteome</keyword>
<dbReference type="Gene3D" id="2.60.40.10">
    <property type="entry name" value="Immunoglobulins"/>
    <property type="match status" value="1"/>
</dbReference>
<protein>
    <submittedName>
        <fullName evidence="4">Fibronectin type-III domain-containing protein</fullName>
    </submittedName>
</protein>
<dbReference type="InterPro" id="IPR003961">
    <property type="entry name" value="FN3_dom"/>
</dbReference>
<dbReference type="PANTHER" id="PTHR24099:SF15">
    <property type="entry name" value="E3 UBIQUITIN-PROTEIN LIGASE TRIM9"/>
    <property type="match status" value="1"/>
</dbReference>
<evidence type="ECO:0000313" key="3">
    <source>
        <dbReference type="Proteomes" id="UP000887564"/>
    </source>
</evidence>
<dbReference type="Gene3D" id="1.20.5.170">
    <property type="match status" value="1"/>
</dbReference>
<evidence type="ECO:0000259" key="2">
    <source>
        <dbReference type="PROSITE" id="PS50853"/>
    </source>
</evidence>
<dbReference type="SMART" id="SM00502">
    <property type="entry name" value="BBC"/>
    <property type="match status" value="1"/>
</dbReference>
<name>A0A914RIB6_PAREQ</name>
<feature type="coiled-coil region" evidence="1">
    <location>
        <begin position="68"/>
        <end position="127"/>
    </location>
</feature>